<dbReference type="Pfam" id="PF00076">
    <property type="entry name" value="RRM_1"/>
    <property type="match status" value="1"/>
</dbReference>
<feature type="compositionally biased region" description="Basic and acidic residues" evidence="3">
    <location>
        <begin position="306"/>
        <end position="330"/>
    </location>
</feature>
<feature type="region of interest" description="Disordered" evidence="3">
    <location>
        <begin position="183"/>
        <end position="396"/>
    </location>
</feature>
<dbReference type="SUPFAM" id="SSF54928">
    <property type="entry name" value="RNA-binding domain, RBD"/>
    <property type="match status" value="1"/>
</dbReference>
<evidence type="ECO:0000256" key="1">
    <source>
        <dbReference type="ARBA" id="ARBA00022884"/>
    </source>
</evidence>
<proteinExistence type="predicted"/>
<dbReference type="InterPro" id="IPR000504">
    <property type="entry name" value="RRM_dom"/>
</dbReference>
<dbReference type="GO" id="GO:0003723">
    <property type="term" value="F:RNA binding"/>
    <property type="evidence" value="ECO:0007669"/>
    <property type="project" value="UniProtKB-UniRule"/>
</dbReference>
<dbReference type="InterPro" id="IPR035979">
    <property type="entry name" value="RBD_domain_sf"/>
</dbReference>
<feature type="compositionally biased region" description="Basic and acidic residues" evidence="3">
    <location>
        <begin position="183"/>
        <end position="210"/>
    </location>
</feature>
<dbReference type="Proteomes" id="UP001162060">
    <property type="component" value="Unassembled WGS sequence"/>
</dbReference>
<evidence type="ECO:0000313" key="6">
    <source>
        <dbReference type="Proteomes" id="UP001162060"/>
    </source>
</evidence>
<feature type="compositionally biased region" description="Basic and acidic residues" evidence="3">
    <location>
        <begin position="234"/>
        <end position="297"/>
    </location>
</feature>
<feature type="compositionally biased region" description="Basic and acidic residues" evidence="3">
    <location>
        <begin position="354"/>
        <end position="373"/>
    </location>
</feature>
<evidence type="ECO:0000256" key="3">
    <source>
        <dbReference type="SAM" id="MobiDB-lite"/>
    </source>
</evidence>
<dbReference type="PANTHER" id="PTHR23236:SF11">
    <property type="entry name" value="EUKARYOTIC TRANSLATION INITIATION FACTOR 4H"/>
    <property type="match status" value="1"/>
</dbReference>
<protein>
    <recommendedName>
        <fullName evidence="4">RRM domain-containing protein</fullName>
    </recommendedName>
</protein>
<dbReference type="SMART" id="SM00360">
    <property type="entry name" value="RRM"/>
    <property type="match status" value="1"/>
</dbReference>
<accession>A0AAV1UDH3</accession>
<comment type="caution">
    <text evidence="5">The sequence shown here is derived from an EMBL/GenBank/DDBJ whole genome shotgun (WGS) entry which is preliminary data.</text>
</comment>
<reference evidence="5" key="1">
    <citation type="submission" date="2024-01" db="EMBL/GenBank/DDBJ databases">
        <authorList>
            <person name="Webb A."/>
        </authorList>
    </citation>
    <scope>NUCLEOTIDE SEQUENCE</scope>
    <source>
        <strain evidence="5">Pm1</strain>
    </source>
</reference>
<feature type="domain" description="RRM" evidence="4">
    <location>
        <begin position="107"/>
        <end position="182"/>
    </location>
</feature>
<feature type="compositionally biased region" description="Basic and acidic residues" evidence="3">
    <location>
        <begin position="48"/>
        <end position="98"/>
    </location>
</feature>
<gene>
    <name evidence="5" type="ORF">PM001_LOCUS17791</name>
</gene>
<evidence type="ECO:0000259" key="4">
    <source>
        <dbReference type="PROSITE" id="PS50102"/>
    </source>
</evidence>
<sequence length="396" mass="44323">MALNVGFSRGGTSSWADDDDDDADFQPLPGSAKISATETPPPIEEEETLQKREQQYDEPRQGSHREHFRDEGRDGHRDRRGGYEERREVRAPREERPKNPVPDAGPWKLFVGNLSYRVTPDDLAEFIGVDGIKDIRLPRDYDNRSKGIAFVEFDDKEKLVKALELDGVDCDGRRVKMDVVLESDRKSRDKGRFEKRSDQSSTDRSRRRSEGNIAPQERPRLSLLPRTTSSGQKDSGEHKPNIFGEAKPRDESAYLERKKALDLEREMKAKEAKEKAKEAKEAKEATEAKEAKAKVDAEVAVSARKSSRDDGSRRGRGRGRGDRRPVDGGRGRGASVKENVDGGRGRGASVKENVPARKSEVRPKRVEPVKIKILEPAPAKTANPFGILNDSDSDSD</sequence>
<feature type="region of interest" description="Disordered" evidence="3">
    <location>
        <begin position="1"/>
        <end position="107"/>
    </location>
</feature>
<dbReference type="Gene3D" id="3.30.70.330">
    <property type="match status" value="1"/>
</dbReference>
<dbReference type="AlphaFoldDB" id="A0AAV1UDH3"/>
<dbReference type="EMBL" id="CAKLBY020000190">
    <property type="protein sequence ID" value="CAK7932641.1"/>
    <property type="molecule type" value="Genomic_DNA"/>
</dbReference>
<evidence type="ECO:0000313" key="5">
    <source>
        <dbReference type="EMBL" id="CAK7932641.1"/>
    </source>
</evidence>
<organism evidence="5 6">
    <name type="scientific">Peronospora matthiolae</name>
    <dbReference type="NCBI Taxonomy" id="2874970"/>
    <lineage>
        <taxon>Eukaryota</taxon>
        <taxon>Sar</taxon>
        <taxon>Stramenopiles</taxon>
        <taxon>Oomycota</taxon>
        <taxon>Peronosporomycetes</taxon>
        <taxon>Peronosporales</taxon>
        <taxon>Peronosporaceae</taxon>
        <taxon>Peronospora</taxon>
    </lineage>
</organism>
<keyword evidence="1 2" id="KW-0694">RNA-binding</keyword>
<dbReference type="PANTHER" id="PTHR23236">
    <property type="entry name" value="EUKARYOTIC TRANSLATION INITIATION FACTOR 4B/4H"/>
    <property type="match status" value="1"/>
</dbReference>
<name>A0AAV1UDH3_9STRA</name>
<evidence type="ECO:0000256" key="2">
    <source>
        <dbReference type="PROSITE-ProRule" id="PRU00176"/>
    </source>
</evidence>
<dbReference type="PROSITE" id="PS50102">
    <property type="entry name" value="RRM"/>
    <property type="match status" value="1"/>
</dbReference>
<dbReference type="InterPro" id="IPR012677">
    <property type="entry name" value="Nucleotide-bd_a/b_plait_sf"/>
</dbReference>